<accession>A0A8H7XZX1</accession>
<gene>
    <name evidence="2" type="ORF">JR316_005197</name>
</gene>
<sequence length="702" mass="80085">MSFSDYIKEVRAMYVQAAVQSGLSPLCDVCQNLDLWKTENRPDFKYSLGPWKEIERKATVSGPRCPFCVFMYPIIMREYNLEQNPTVYIEWKKEGGFFMFTRGRNISFLTGHTPGSPYGFARTVEPSIDPGLVKKWITLCETQHGGSCTPRRGIIRTSEEGVGVKVLRLVDTETNCIVEASGDPRYLALSYVWGPGLPAIRLTKNTVKDLSGKGAFDRHRDIIPKTIRDAIDLVHMIGERYLWVDSLCLIQDDEADMLDGINHMDLVYQCALATIIASHGEHCNAGLPGVHPGSRTVSQNITEVLPGISMTETEGVYDSMKGVYRTRGWTHQELVLSHRALIFTENRIHFRCRANSWCEDTIYDQFPLAVNEVLHSGGGIEFMDDNENSPLSSYVKQLFLYVGRNLTKESDTIHGFTGILRFLSGRCKTGIIEGMFTAAFDVCILCWNNFPRGVNDVGRRAGFPSWSWAGHRGMRDGYGRKCTDPASVNQWLQKQTYIVWYVRSPETYALDLVWDLESQAKYGIPEASDITYRPTAEDPYGRCASEIQAHGNQTKPRIGNSQRDLIIRAELDKRKYHFIHFFAYTVRAYGFGPPPQSSDWAMVHPLLDPQRRQIGSIKFDIQTKPEMKKNKHELVMLSKMDQYDDFFNDTITFERPFYWVMLIEWVGTKKVLAERRGIGLIFQDCMEYVLSPGKVWKEIVLA</sequence>
<evidence type="ECO:0000313" key="2">
    <source>
        <dbReference type="EMBL" id="KAG5168645.1"/>
    </source>
</evidence>
<comment type="caution">
    <text evidence="2">The sequence shown here is derived from an EMBL/GenBank/DDBJ whole genome shotgun (WGS) entry which is preliminary data.</text>
</comment>
<reference evidence="2" key="1">
    <citation type="submission" date="2021-02" db="EMBL/GenBank/DDBJ databases">
        <title>Psilocybe cubensis genome.</title>
        <authorList>
            <person name="Mckernan K.J."/>
            <person name="Crawford S."/>
            <person name="Trippe A."/>
            <person name="Kane L.T."/>
            <person name="Mclaughlin S."/>
        </authorList>
    </citation>
    <scope>NUCLEOTIDE SEQUENCE [LARGE SCALE GENOMIC DNA]</scope>
    <source>
        <strain evidence="2">MGC-MH-2018</strain>
    </source>
</reference>
<dbReference type="OrthoDB" id="5125733at2759"/>
<dbReference type="PANTHER" id="PTHR33112">
    <property type="entry name" value="DOMAIN PROTEIN, PUTATIVE-RELATED"/>
    <property type="match status" value="1"/>
</dbReference>
<proteinExistence type="predicted"/>
<evidence type="ECO:0000259" key="1">
    <source>
        <dbReference type="Pfam" id="PF06985"/>
    </source>
</evidence>
<name>A0A8H7XZX1_PSICU</name>
<dbReference type="PANTHER" id="PTHR33112:SF12">
    <property type="entry name" value="HETEROKARYON INCOMPATIBILITY DOMAIN-CONTAINING PROTEIN"/>
    <property type="match status" value="1"/>
</dbReference>
<dbReference type="AlphaFoldDB" id="A0A8H7XZX1"/>
<dbReference type="InterPro" id="IPR010730">
    <property type="entry name" value="HET"/>
</dbReference>
<protein>
    <recommendedName>
        <fullName evidence="1">Heterokaryon incompatibility domain-containing protein</fullName>
    </recommendedName>
</protein>
<dbReference type="EMBL" id="JAFIQS010000005">
    <property type="protein sequence ID" value="KAG5168645.1"/>
    <property type="molecule type" value="Genomic_DNA"/>
</dbReference>
<feature type="domain" description="Heterokaryon incompatibility" evidence="1">
    <location>
        <begin position="186"/>
        <end position="333"/>
    </location>
</feature>
<dbReference type="Pfam" id="PF06985">
    <property type="entry name" value="HET"/>
    <property type="match status" value="1"/>
</dbReference>
<organism evidence="2">
    <name type="scientific">Psilocybe cubensis</name>
    <name type="common">Psychedelic mushroom</name>
    <name type="synonym">Stropharia cubensis</name>
    <dbReference type="NCBI Taxonomy" id="181762"/>
    <lineage>
        <taxon>Eukaryota</taxon>
        <taxon>Fungi</taxon>
        <taxon>Dikarya</taxon>
        <taxon>Basidiomycota</taxon>
        <taxon>Agaricomycotina</taxon>
        <taxon>Agaricomycetes</taxon>
        <taxon>Agaricomycetidae</taxon>
        <taxon>Agaricales</taxon>
        <taxon>Agaricineae</taxon>
        <taxon>Strophariaceae</taxon>
        <taxon>Psilocybe</taxon>
    </lineage>
</organism>